<sequence>MSNPPAEGRIVFPRDFVFGTATSAFQIEGAWDEDGKGPSIWDTFGHTPGKVHLDIPGDVTVDHYHRFREDVALMRDLGVDSYRFSLSWPRLLPEGTGAVNRTGIDFYHRLLDELDTAGISPNVTLYHWDLPQALEDRGGWANRDVAKWFRDYAALAFEEFGDRVPRWATLNEPIAIWVGYGMGMFAPGHEDARLGKQAMHNALLAHGEAVRAFRELGTPGSEIGIVVDIWKQHPATDDPADAAFAARNEDDSFRFFLDPLLKKEYSERNVERLTREGTMPEIRDGDLELIASPVDFLGLNVYSRVVAGAKDEGTKWWEVNRETHPGGNFLDNGMEFYPKAVYDAIGLVHDEYGWTGPVYITENGTVDVEGADPFDDQERISYVRGFLEWIARAIDEGADVRGYYLWSLLDNYEWSAGFSKRFGIVHVDPDTLERKPKASFEWYRDVIARRELDV</sequence>
<evidence type="ECO:0000256" key="1">
    <source>
        <dbReference type="ARBA" id="ARBA00000448"/>
    </source>
</evidence>
<dbReference type="PRINTS" id="PR00131">
    <property type="entry name" value="GLHYDRLASE1"/>
</dbReference>
<comment type="caution">
    <text evidence="12">The sequence shown here is derived from an EMBL/GenBank/DDBJ whole genome shotgun (WGS) entry which is preliminary data.</text>
</comment>
<evidence type="ECO:0000256" key="4">
    <source>
        <dbReference type="ARBA" id="ARBA00022801"/>
    </source>
</evidence>
<dbReference type="PROSITE" id="PS00653">
    <property type="entry name" value="GLYCOSYL_HYDROL_F1_2"/>
    <property type="match status" value="1"/>
</dbReference>
<keyword evidence="6" id="KW-0119">Carbohydrate metabolism</keyword>
<dbReference type="PANTHER" id="PTHR10353">
    <property type="entry name" value="GLYCOSYL HYDROLASE"/>
    <property type="match status" value="1"/>
</dbReference>
<dbReference type="AlphaFoldDB" id="A0A917VP93"/>
<dbReference type="SUPFAM" id="SSF51445">
    <property type="entry name" value="(Trans)glycosidases"/>
    <property type="match status" value="1"/>
</dbReference>
<feature type="active site" description="Nucleophile" evidence="9">
    <location>
        <position position="362"/>
    </location>
</feature>
<keyword evidence="7 11" id="KW-0326">Glycosidase</keyword>
<feature type="binding site" evidence="10">
    <location>
        <position position="302"/>
    </location>
    <ligand>
        <name>substrate</name>
    </ligand>
</feature>
<evidence type="ECO:0000313" key="12">
    <source>
        <dbReference type="EMBL" id="GGL04096.1"/>
    </source>
</evidence>
<dbReference type="FunFam" id="3.20.20.80:FF:000004">
    <property type="entry name" value="Beta-glucosidase 6-phospho-beta-glucosidase"/>
    <property type="match status" value="1"/>
</dbReference>
<reference evidence="12" key="1">
    <citation type="journal article" date="2014" name="Int. J. Syst. Evol. Microbiol.">
        <title>Complete genome sequence of Corynebacterium casei LMG S-19264T (=DSM 44701T), isolated from a smear-ripened cheese.</title>
        <authorList>
            <consortium name="US DOE Joint Genome Institute (JGI-PGF)"/>
            <person name="Walter F."/>
            <person name="Albersmeier A."/>
            <person name="Kalinowski J."/>
            <person name="Ruckert C."/>
        </authorList>
    </citation>
    <scope>NUCLEOTIDE SEQUENCE</scope>
    <source>
        <strain evidence="12">JCM 3035</strain>
    </source>
</reference>
<evidence type="ECO:0000256" key="11">
    <source>
        <dbReference type="RuleBase" id="RU361175"/>
    </source>
</evidence>
<proteinExistence type="inferred from homology"/>
<dbReference type="RefSeq" id="WP_189326306.1">
    <property type="nucleotide sequence ID" value="NZ_BMPQ01000030.1"/>
</dbReference>
<evidence type="ECO:0000313" key="13">
    <source>
        <dbReference type="Proteomes" id="UP000637788"/>
    </source>
</evidence>
<evidence type="ECO:0000256" key="2">
    <source>
        <dbReference type="ARBA" id="ARBA00010838"/>
    </source>
</evidence>
<evidence type="ECO:0000256" key="5">
    <source>
        <dbReference type="ARBA" id="ARBA00023001"/>
    </source>
</evidence>
<feature type="active site" description="Proton donor" evidence="9">
    <location>
        <position position="172"/>
    </location>
</feature>
<name>A0A917VP93_9ACTN</name>
<evidence type="ECO:0000256" key="3">
    <source>
        <dbReference type="ARBA" id="ARBA00012744"/>
    </source>
</evidence>
<dbReference type="InterPro" id="IPR001360">
    <property type="entry name" value="Glyco_hydro_1"/>
</dbReference>
<dbReference type="Proteomes" id="UP000637788">
    <property type="component" value="Unassembled WGS sequence"/>
</dbReference>
<dbReference type="NCBIfam" id="TIGR03356">
    <property type="entry name" value="BGL"/>
    <property type="match status" value="1"/>
</dbReference>
<dbReference type="Pfam" id="PF00232">
    <property type="entry name" value="Glyco_hydro_1"/>
    <property type="match status" value="1"/>
</dbReference>
<accession>A0A917VP93</accession>
<dbReference type="GO" id="GO:0030245">
    <property type="term" value="P:cellulose catabolic process"/>
    <property type="evidence" value="ECO:0007669"/>
    <property type="project" value="UniProtKB-KW"/>
</dbReference>
<evidence type="ECO:0000256" key="6">
    <source>
        <dbReference type="ARBA" id="ARBA00023277"/>
    </source>
</evidence>
<keyword evidence="5" id="KW-0136">Cellulose degradation</keyword>
<dbReference type="Gene3D" id="3.20.20.80">
    <property type="entry name" value="Glycosidases"/>
    <property type="match status" value="1"/>
</dbReference>
<evidence type="ECO:0000256" key="7">
    <source>
        <dbReference type="ARBA" id="ARBA00023295"/>
    </source>
</evidence>
<dbReference type="PANTHER" id="PTHR10353:SF36">
    <property type="entry name" value="LP05116P"/>
    <property type="match status" value="1"/>
</dbReference>
<comment type="similarity">
    <text evidence="2 11">Belongs to the glycosyl hydrolase 1 family.</text>
</comment>
<feature type="binding site" evidence="10">
    <location>
        <position position="406"/>
    </location>
    <ligand>
        <name>substrate</name>
    </ligand>
</feature>
<feature type="binding site" evidence="10">
    <location>
        <position position="26"/>
    </location>
    <ligand>
        <name>substrate</name>
    </ligand>
</feature>
<keyword evidence="13" id="KW-1185">Reference proteome</keyword>
<dbReference type="InterPro" id="IPR017736">
    <property type="entry name" value="Glyco_hydro_1_beta-glucosidase"/>
</dbReference>
<dbReference type="InterPro" id="IPR017853">
    <property type="entry name" value="GH"/>
</dbReference>
<dbReference type="InterPro" id="IPR033132">
    <property type="entry name" value="GH_1_N_CS"/>
</dbReference>
<gene>
    <name evidence="12" type="ORF">GCM10010094_76040</name>
</gene>
<organism evidence="12 13">
    <name type="scientific">Streptomyces flaveus</name>
    <dbReference type="NCBI Taxonomy" id="66370"/>
    <lineage>
        <taxon>Bacteria</taxon>
        <taxon>Bacillati</taxon>
        <taxon>Actinomycetota</taxon>
        <taxon>Actinomycetes</taxon>
        <taxon>Kitasatosporales</taxon>
        <taxon>Streptomycetaceae</taxon>
        <taxon>Streptomyces</taxon>
        <taxon>Streptomyces aurantiacus group</taxon>
    </lineage>
</organism>
<keyword evidence="8" id="KW-0624">Polysaccharide degradation</keyword>
<dbReference type="GO" id="GO:0008422">
    <property type="term" value="F:beta-glucosidase activity"/>
    <property type="evidence" value="ECO:0007669"/>
    <property type="project" value="UniProtKB-EC"/>
</dbReference>
<keyword evidence="4 11" id="KW-0378">Hydrolase</keyword>
<reference evidence="12" key="2">
    <citation type="submission" date="2020-09" db="EMBL/GenBank/DDBJ databases">
        <authorList>
            <person name="Sun Q."/>
            <person name="Ohkuma M."/>
        </authorList>
    </citation>
    <scope>NUCLEOTIDE SEQUENCE</scope>
    <source>
        <strain evidence="12">JCM 3035</strain>
    </source>
</reference>
<feature type="binding site" evidence="10">
    <location>
        <begin position="413"/>
        <end position="414"/>
    </location>
    <ligand>
        <name>substrate</name>
    </ligand>
</feature>
<feature type="binding site" evidence="10">
    <location>
        <position position="127"/>
    </location>
    <ligand>
        <name>substrate</name>
    </ligand>
</feature>
<evidence type="ECO:0000256" key="9">
    <source>
        <dbReference type="PIRSR" id="PIRSR617736-1"/>
    </source>
</evidence>
<feature type="binding site" evidence="10">
    <location>
        <position position="171"/>
    </location>
    <ligand>
        <name>substrate</name>
    </ligand>
</feature>
<evidence type="ECO:0000256" key="10">
    <source>
        <dbReference type="PIRSR" id="PIRSR617736-2"/>
    </source>
</evidence>
<dbReference type="GO" id="GO:0005829">
    <property type="term" value="C:cytosol"/>
    <property type="evidence" value="ECO:0007669"/>
    <property type="project" value="TreeGrafter"/>
</dbReference>
<comment type="catalytic activity">
    <reaction evidence="1 11">
        <text>Hydrolysis of terminal, non-reducing beta-D-glucosyl residues with release of beta-D-glucose.</text>
        <dbReference type="EC" id="3.2.1.21"/>
    </reaction>
</comment>
<dbReference type="EMBL" id="BMPQ01000030">
    <property type="protein sequence ID" value="GGL04096.1"/>
    <property type="molecule type" value="Genomic_DNA"/>
</dbReference>
<protein>
    <recommendedName>
        <fullName evidence="3 11">Beta-glucosidase</fullName>
        <ecNumber evidence="3 11">3.2.1.21</ecNumber>
    </recommendedName>
</protein>
<dbReference type="EC" id="3.2.1.21" evidence="3 11"/>
<evidence type="ECO:0000256" key="8">
    <source>
        <dbReference type="ARBA" id="ARBA00023326"/>
    </source>
</evidence>